<dbReference type="CDD" id="cd14498">
    <property type="entry name" value="DSP"/>
    <property type="match status" value="1"/>
</dbReference>
<feature type="domain" description="Tyrosine-protein phosphatase" evidence="4">
    <location>
        <begin position="18"/>
        <end position="160"/>
    </location>
</feature>
<dbReference type="Gene3D" id="3.90.190.10">
    <property type="entry name" value="Protein tyrosine phosphatase superfamily"/>
    <property type="match status" value="1"/>
</dbReference>
<gene>
    <name evidence="6" type="ORF">P43SY_008949</name>
</gene>
<keyword evidence="2" id="KW-0904">Protein phosphatase</keyword>
<dbReference type="PANTHER" id="PTHR46377">
    <property type="entry name" value="DUAL SPECIFICITY PROTEIN PHOSPHATASE 19"/>
    <property type="match status" value="1"/>
</dbReference>
<feature type="compositionally biased region" description="Basic and acidic residues" evidence="3">
    <location>
        <begin position="378"/>
        <end position="388"/>
    </location>
</feature>
<dbReference type="AlphaFoldDB" id="A0AAD5LS36"/>
<evidence type="ECO:0000259" key="4">
    <source>
        <dbReference type="PROSITE" id="PS50054"/>
    </source>
</evidence>
<dbReference type="Gene3D" id="2.60.120.330">
    <property type="entry name" value="B-lactam Antibiotic, Isopenicillin N Synthase, Chain"/>
    <property type="match status" value="2"/>
</dbReference>
<sequence length="666" mass="73246">MGKSPGLRLQASVVQDNLPVEVAPRVFVGSVHAAFHLDALKERQITHVLNLAGHYATFPDAFTYLSMHLRDKEDANLLSCLPAALIFVEAALRDPHSGGVLIHCAGGRSRSPAVAVAYLMIHDLVSFDTAYTRMRALRPVVGLNAGFEAQLRSLEVAHGDIYAAHQIMLKQRIETLAQQREDGQLEAAVALIKRRRAAKSQATPTIPATPTTPRGKRCFADDEEEDATRDRDSEHKPQTSTRPFCDERGTLHGCVPSGFLLSLPASSASVGRRKEGTSVTHFLPTLRSMGTMVGCRACSENLFCTSAVIAHDECRRASADRKSAKGTDSTTSDADKKAKRPLLAKLRLRPHSPKDGIDSRTGLENPGTPPKTGVIKPPKKDTGDRSRDPNSTPTPPSTASATEAAGEHKHHGEHSSFWSSLKALKYSKRLAKEHAAEKDDEKHKAQVQSPKSIDLASPNDLSREEPSQQRFLRENIAHWEQKLRIMMLLRRLPWRLRHGSAPRSRFASTAQLPIIQLDGTSDHVSQLADAFAEFGCCYLQGHGITRALERDVMASARAFCALPTEVKRAIPVVQNGQGFTRGYIEMGKEMHRVIADDRERYSMVFFYYPDFDAVIPRPPEQSALRIGGNRGDGGHDSFNNLLDGTVAKADGCFGEYIMAKWAGVQR</sequence>
<dbReference type="InterPro" id="IPR000387">
    <property type="entry name" value="Tyr_Pase_dom"/>
</dbReference>
<accession>A0AAD5LS36</accession>
<evidence type="ECO:0000313" key="7">
    <source>
        <dbReference type="Proteomes" id="UP001209570"/>
    </source>
</evidence>
<dbReference type="EMBL" id="JAKCXM010000010">
    <property type="protein sequence ID" value="KAJ0408602.1"/>
    <property type="molecule type" value="Genomic_DNA"/>
</dbReference>
<dbReference type="Proteomes" id="UP001209570">
    <property type="component" value="Unassembled WGS sequence"/>
</dbReference>
<feature type="compositionally biased region" description="Basic residues" evidence="3">
    <location>
        <begin position="337"/>
        <end position="351"/>
    </location>
</feature>
<dbReference type="GO" id="GO:0008579">
    <property type="term" value="F:JUN kinase phosphatase activity"/>
    <property type="evidence" value="ECO:0007669"/>
    <property type="project" value="TreeGrafter"/>
</dbReference>
<dbReference type="SUPFAM" id="SSF52799">
    <property type="entry name" value="(Phosphotyrosine protein) phosphatases II"/>
    <property type="match status" value="1"/>
</dbReference>
<proteinExistence type="predicted"/>
<feature type="compositionally biased region" description="Low complexity" evidence="3">
    <location>
        <begin position="202"/>
        <end position="213"/>
    </location>
</feature>
<keyword evidence="7" id="KW-1185">Reference proteome</keyword>
<dbReference type="PROSITE" id="PS50056">
    <property type="entry name" value="TYR_PHOSPHATASE_2"/>
    <property type="match status" value="1"/>
</dbReference>
<dbReference type="PROSITE" id="PS00383">
    <property type="entry name" value="TYR_PHOSPHATASE_1"/>
    <property type="match status" value="1"/>
</dbReference>
<dbReference type="PROSITE" id="PS50054">
    <property type="entry name" value="TYR_PHOSPHATASE_DUAL"/>
    <property type="match status" value="1"/>
</dbReference>
<protein>
    <submittedName>
        <fullName evidence="6">Uncharacterized protein</fullName>
    </submittedName>
</protein>
<dbReference type="InterPro" id="IPR027443">
    <property type="entry name" value="IPNS-like_sf"/>
</dbReference>
<feature type="compositionally biased region" description="Basic and acidic residues" evidence="3">
    <location>
        <begin position="432"/>
        <end position="444"/>
    </location>
</feature>
<reference evidence="6" key="1">
    <citation type="submission" date="2021-12" db="EMBL/GenBank/DDBJ databases">
        <title>Prjna785345.</title>
        <authorList>
            <person name="Rujirawat T."/>
            <person name="Krajaejun T."/>
        </authorList>
    </citation>
    <scope>NUCLEOTIDE SEQUENCE</scope>
    <source>
        <strain evidence="6">Pi057C3</strain>
    </source>
</reference>
<dbReference type="InterPro" id="IPR020422">
    <property type="entry name" value="TYR_PHOSPHATASE_DUAL_dom"/>
</dbReference>
<evidence type="ECO:0000256" key="2">
    <source>
        <dbReference type="ARBA" id="ARBA00022912"/>
    </source>
</evidence>
<dbReference type="InterPro" id="IPR016130">
    <property type="entry name" value="Tyr_Pase_AS"/>
</dbReference>
<feature type="compositionally biased region" description="Basic and acidic residues" evidence="3">
    <location>
        <begin position="228"/>
        <end position="237"/>
    </location>
</feature>
<dbReference type="SMART" id="SM00195">
    <property type="entry name" value="DSPc"/>
    <property type="match status" value="1"/>
</dbReference>
<dbReference type="SUPFAM" id="SSF51197">
    <property type="entry name" value="Clavaminate synthase-like"/>
    <property type="match status" value="2"/>
</dbReference>
<dbReference type="InterPro" id="IPR026992">
    <property type="entry name" value="DIOX_N"/>
</dbReference>
<organism evidence="6 7">
    <name type="scientific">Pythium insidiosum</name>
    <name type="common">Pythiosis disease agent</name>
    <dbReference type="NCBI Taxonomy" id="114742"/>
    <lineage>
        <taxon>Eukaryota</taxon>
        <taxon>Sar</taxon>
        <taxon>Stramenopiles</taxon>
        <taxon>Oomycota</taxon>
        <taxon>Peronosporomycetes</taxon>
        <taxon>Pythiales</taxon>
        <taxon>Pythiaceae</taxon>
        <taxon>Pythium</taxon>
    </lineage>
</organism>
<feature type="compositionally biased region" description="Basic and acidic residues" evidence="3">
    <location>
        <begin position="315"/>
        <end position="325"/>
    </location>
</feature>
<dbReference type="InterPro" id="IPR000340">
    <property type="entry name" value="Dual-sp_phosphatase_cat-dom"/>
</dbReference>
<dbReference type="InterPro" id="IPR029021">
    <property type="entry name" value="Prot-tyrosine_phosphatase-like"/>
</dbReference>
<evidence type="ECO:0000313" key="6">
    <source>
        <dbReference type="EMBL" id="KAJ0408602.1"/>
    </source>
</evidence>
<dbReference type="Pfam" id="PF14226">
    <property type="entry name" value="DIOX_N"/>
    <property type="match status" value="1"/>
</dbReference>
<feature type="region of interest" description="Disordered" evidence="3">
    <location>
        <begin position="315"/>
        <end position="417"/>
    </location>
</feature>
<feature type="domain" description="Tyrosine specific protein phosphatases" evidence="5">
    <location>
        <begin position="82"/>
        <end position="139"/>
    </location>
</feature>
<evidence type="ECO:0000256" key="3">
    <source>
        <dbReference type="SAM" id="MobiDB-lite"/>
    </source>
</evidence>
<dbReference type="GO" id="GO:0005737">
    <property type="term" value="C:cytoplasm"/>
    <property type="evidence" value="ECO:0007669"/>
    <property type="project" value="TreeGrafter"/>
</dbReference>
<feature type="region of interest" description="Disordered" evidence="3">
    <location>
        <begin position="432"/>
        <end position="468"/>
    </location>
</feature>
<evidence type="ECO:0000256" key="1">
    <source>
        <dbReference type="ARBA" id="ARBA00022801"/>
    </source>
</evidence>
<comment type="caution">
    <text evidence="6">The sequence shown here is derived from an EMBL/GenBank/DDBJ whole genome shotgun (WGS) entry which is preliminary data.</text>
</comment>
<keyword evidence="1" id="KW-0378">Hydrolase</keyword>
<dbReference type="Pfam" id="PF00782">
    <property type="entry name" value="DSPc"/>
    <property type="match status" value="1"/>
</dbReference>
<feature type="region of interest" description="Disordered" evidence="3">
    <location>
        <begin position="199"/>
        <end position="247"/>
    </location>
</feature>
<dbReference type="PANTHER" id="PTHR46377:SF1">
    <property type="entry name" value="DUAL SPECIFICITY PROTEIN PHOSPHATASE 19"/>
    <property type="match status" value="1"/>
</dbReference>
<evidence type="ECO:0000259" key="5">
    <source>
        <dbReference type="PROSITE" id="PS50056"/>
    </source>
</evidence>
<name>A0AAD5LS36_PYTIN</name>